<dbReference type="FunFam" id="1.20.1250.20:FF:000003">
    <property type="entry name" value="Solute carrier family 17 member 3"/>
    <property type="match status" value="1"/>
</dbReference>
<dbReference type="GO" id="GO:0015293">
    <property type="term" value="F:symporter activity"/>
    <property type="evidence" value="ECO:0007669"/>
    <property type="project" value="UniProtKB-KW"/>
</dbReference>
<dbReference type="SUPFAM" id="SSF103473">
    <property type="entry name" value="MFS general substrate transporter"/>
    <property type="match status" value="1"/>
</dbReference>
<dbReference type="PANTHER" id="PTHR11662:SF455">
    <property type="entry name" value="GH23975P"/>
    <property type="match status" value="1"/>
</dbReference>
<comment type="catalytic activity">
    <reaction evidence="15">
        <text>2 nitrate(out) + H(+)(out) = 2 nitrate(in) + H(+)(in)</text>
        <dbReference type="Rhea" id="RHEA:71539"/>
        <dbReference type="ChEBI" id="CHEBI:15378"/>
        <dbReference type="ChEBI" id="CHEBI:17632"/>
    </reaction>
    <physiologicalReaction direction="left-to-right" evidence="15">
        <dbReference type="Rhea" id="RHEA:71540"/>
    </physiologicalReaction>
</comment>
<evidence type="ECO:0000256" key="18">
    <source>
        <dbReference type="ARBA" id="ARBA00051403"/>
    </source>
</evidence>
<comment type="catalytic activity">
    <reaction evidence="18">
        <text>N-acetyl-L-aspartyl-L-glutamate(out) = N-acetyl-L-aspartyl-L-glutamate(in)</text>
        <dbReference type="Rhea" id="RHEA:72599"/>
        <dbReference type="ChEBI" id="CHEBI:76931"/>
    </reaction>
    <physiologicalReaction direction="left-to-right" evidence="18">
        <dbReference type="Rhea" id="RHEA:72600"/>
    </physiologicalReaction>
</comment>
<evidence type="ECO:0000256" key="26">
    <source>
        <dbReference type="SAM" id="Phobius"/>
    </source>
</evidence>
<feature type="transmembrane region" description="Helical" evidence="26">
    <location>
        <begin position="378"/>
        <end position="401"/>
    </location>
</feature>
<feature type="transmembrane region" description="Helical" evidence="26">
    <location>
        <begin position="151"/>
        <end position="169"/>
    </location>
</feature>
<evidence type="ECO:0000259" key="27">
    <source>
        <dbReference type="PROSITE" id="PS50850"/>
    </source>
</evidence>
<comment type="catalytic activity">
    <reaction evidence="19">
        <text>L-glutamate(out) = L-glutamate(in)</text>
        <dbReference type="Rhea" id="RHEA:66336"/>
        <dbReference type="ChEBI" id="CHEBI:29985"/>
    </reaction>
    <physiologicalReaction direction="left-to-right" evidence="19">
        <dbReference type="Rhea" id="RHEA:66337"/>
    </physiologicalReaction>
</comment>
<evidence type="ECO:0000256" key="16">
    <source>
        <dbReference type="ARBA" id="ARBA00050554"/>
    </source>
</evidence>
<feature type="transmembrane region" description="Helical" evidence="26">
    <location>
        <begin position="115"/>
        <end position="139"/>
    </location>
</feature>
<keyword evidence="14" id="KW-0968">Cytoplasmic vesicle</keyword>
<evidence type="ECO:0000256" key="20">
    <source>
        <dbReference type="ARBA" id="ARBA00051612"/>
    </source>
</evidence>
<dbReference type="InterPro" id="IPR036259">
    <property type="entry name" value="MFS_trans_sf"/>
</dbReference>
<keyword evidence="9 26" id="KW-1133">Transmembrane helix</keyword>
<dbReference type="InterPro" id="IPR020846">
    <property type="entry name" value="MFS_dom"/>
</dbReference>
<evidence type="ECO:0000256" key="11">
    <source>
        <dbReference type="ARBA" id="ARBA00023136"/>
    </source>
</evidence>
<keyword evidence="13" id="KW-0458">Lysosome</keyword>
<proteinExistence type="evidence at transcript level"/>
<dbReference type="InterPro" id="IPR011701">
    <property type="entry name" value="MFS"/>
</dbReference>
<evidence type="ECO:0000256" key="12">
    <source>
        <dbReference type="ARBA" id="ARBA00023180"/>
    </source>
</evidence>
<keyword evidence="7 26" id="KW-0812">Transmembrane</keyword>
<dbReference type="PROSITE" id="PS50850">
    <property type="entry name" value="MFS"/>
    <property type="match status" value="1"/>
</dbReference>
<evidence type="ECO:0000256" key="5">
    <source>
        <dbReference type="ARBA" id="ARBA00022448"/>
    </source>
</evidence>
<dbReference type="InterPro" id="IPR050382">
    <property type="entry name" value="MFS_Na/Anion_cotransporter"/>
</dbReference>
<dbReference type="FunFam" id="1.20.1250.20:FF:000067">
    <property type="entry name" value="sialin isoform X2"/>
    <property type="match status" value="1"/>
</dbReference>
<evidence type="ECO:0000256" key="7">
    <source>
        <dbReference type="ARBA" id="ARBA00022692"/>
    </source>
</evidence>
<reference evidence="28" key="1">
    <citation type="journal article" date="2014" name="Insect Biochem. Mol. Biol.">
        <title>An insight into the sialome of the frog biting fly, Corethrella appendiculata.</title>
        <authorList>
            <person name="Ribeiro J.M.C."/>
            <person name="Chagas A.C."/>
            <person name="Pham V.M."/>
            <person name="Lounibos L.P."/>
            <person name="Calvo E."/>
        </authorList>
    </citation>
    <scope>NUCLEOTIDE SEQUENCE</scope>
    <source>
        <tissue evidence="28">Salivary glands</tissue>
    </source>
</reference>
<evidence type="ECO:0000313" key="28">
    <source>
        <dbReference type="EMBL" id="JAB57050.1"/>
    </source>
</evidence>
<dbReference type="GO" id="GO:0005765">
    <property type="term" value="C:lysosomal membrane"/>
    <property type="evidence" value="ECO:0007669"/>
    <property type="project" value="UniProtKB-SubCell"/>
</dbReference>
<sequence length="488" mass="54075">MFWKSQRFVVVMMVFLGFFNVYSLSVNLSVAIVAMTETRNSTLENGTVISEKLFDWDSKQQGLILSSFFYGYICTMFAGGFLATKFGANYIFATGIGVTALLTLATPVAASSSLYLLLAIRIIEGVFEGVTFPCVHAIWSKWAPPNERSSMVTIGYAGNYAGTVIAYPMSGMLATTYGWESVFYVFGSMAVVWLLLFLLLISESPEKDWLISDGEKKYIMTSLKQNDGNNKKLKIPWKSMFSSPAVWAIVCAQFSENWGFYTLLTQLPTMLNDTIGYNLGKTGLLSALPYLTMGVLLGMSGFIADWLQNKGYLTTTQVRRYFNCVAFIAQTMFMVLAGYMQDPAAMMTSMTIGIGLGAFAWTGFAVNHLDIAPQYAGLLMGITNTFGTIPGIVSPMITGHIVQNRLSSEWRNVLFIAAGIYLFGCIVYWFWASGEVQDWAKENKSDDDDINNKDQVILKDNGLNISKTFNANNPKNQVDTGVDNYGYN</sequence>
<protein>
    <recommendedName>
        <fullName evidence="22">Sialin</fullName>
    </recommendedName>
    <alternativeName>
        <fullName evidence="25">H(+)/nitrate cotransporter</fullName>
    </alternativeName>
    <alternativeName>
        <fullName evidence="23">H(+)/sialic acid cotransporter</fullName>
    </alternativeName>
    <alternativeName>
        <fullName evidence="24">Vesicular excitatory amino acid transporter</fullName>
    </alternativeName>
</protein>
<evidence type="ECO:0000256" key="2">
    <source>
        <dbReference type="ARBA" id="ARBA00004554"/>
    </source>
</evidence>
<evidence type="ECO:0000256" key="4">
    <source>
        <dbReference type="ARBA" id="ARBA00004656"/>
    </source>
</evidence>
<dbReference type="EMBL" id="GANO01002821">
    <property type="protein sequence ID" value="JAB57050.1"/>
    <property type="molecule type" value="mRNA"/>
</dbReference>
<feature type="transmembrane region" description="Helical" evidence="26">
    <location>
        <begin position="284"/>
        <end position="308"/>
    </location>
</feature>
<dbReference type="GO" id="GO:0006820">
    <property type="term" value="P:monoatomic anion transport"/>
    <property type="evidence" value="ECO:0007669"/>
    <property type="project" value="TreeGrafter"/>
</dbReference>
<keyword evidence="8" id="KW-0769">Symport</keyword>
<evidence type="ECO:0000256" key="1">
    <source>
        <dbReference type="ARBA" id="ARBA00004432"/>
    </source>
</evidence>
<dbReference type="AlphaFoldDB" id="U5ERG1"/>
<evidence type="ECO:0000256" key="19">
    <source>
        <dbReference type="ARBA" id="ARBA00051447"/>
    </source>
</evidence>
<comment type="catalytic activity">
    <reaction evidence="17">
        <text>N-acetylneuraminate(in) + H(+)(in) = N-acetylneuraminate(out) + H(+)(out)</text>
        <dbReference type="Rhea" id="RHEA:28987"/>
        <dbReference type="ChEBI" id="CHEBI:15378"/>
        <dbReference type="ChEBI" id="CHEBI:35418"/>
    </reaction>
    <physiologicalReaction direction="right-to-left" evidence="17">
        <dbReference type="Rhea" id="RHEA:28989"/>
    </physiologicalReaction>
</comment>
<feature type="transmembrane region" description="Helical" evidence="26">
    <location>
        <begin position="413"/>
        <end position="431"/>
    </location>
</feature>
<feature type="transmembrane region" description="Helical" evidence="26">
    <location>
        <begin position="181"/>
        <end position="201"/>
    </location>
</feature>
<keyword evidence="28" id="KW-0496">Mitochondrion</keyword>
<dbReference type="Gene3D" id="1.20.1250.20">
    <property type="entry name" value="MFS general substrate transporter like domains"/>
    <property type="match status" value="2"/>
</dbReference>
<comment type="subcellular location">
    <subcellularLocation>
        <location evidence="2">Basolateral cell membrane</location>
        <topology evidence="2">Multi-pass membrane protein</topology>
    </subcellularLocation>
    <subcellularLocation>
        <location evidence="3">Cytoplasmic vesicle</location>
        <location evidence="3">Secretory vesicle membrane</location>
        <topology evidence="3">Multi-pass membrane protein</topology>
    </subcellularLocation>
    <subcellularLocation>
        <location evidence="1">Cytoplasmic vesicle</location>
        <location evidence="1">Secretory vesicle</location>
        <location evidence="1">Synaptic vesicle membrane</location>
    </subcellularLocation>
    <subcellularLocation>
        <location evidence="4">Lysosome membrane</location>
    </subcellularLocation>
</comment>
<evidence type="ECO:0000256" key="25">
    <source>
        <dbReference type="ARBA" id="ARBA00081925"/>
    </source>
</evidence>
<feature type="transmembrane region" description="Helical" evidence="26">
    <location>
        <begin position="90"/>
        <end position="109"/>
    </location>
</feature>
<feature type="transmembrane region" description="Helical" evidence="26">
    <location>
        <begin position="346"/>
        <end position="366"/>
    </location>
</feature>
<evidence type="ECO:0000256" key="14">
    <source>
        <dbReference type="ARBA" id="ARBA00023329"/>
    </source>
</evidence>
<keyword evidence="5" id="KW-0813">Transport</keyword>
<dbReference type="GO" id="GO:0046942">
    <property type="term" value="P:carboxylic acid transport"/>
    <property type="evidence" value="ECO:0007669"/>
    <property type="project" value="UniProtKB-ARBA"/>
</dbReference>
<evidence type="ECO:0000256" key="8">
    <source>
        <dbReference type="ARBA" id="ARBA00022847"/>
    </source>
</evidence>
<evidence type="ECO:0000256" key="9">
    <source>
        <dbReference type="ARBA" id="ARBA00022989"/>
    </source>
</evidence>
<keyword evidence="12" id="KW-0325">Glycoprotein</keyword>
<comment type="catalytic activity">
    <reaction evidence="20">
        <text>D-glucuronate(out) + H(+)(out) = D-glucuronate(in) + H(+)(in)</text>
        <dbReference type="Rhea" id="RHEA:72591"/>
        <dbReference type="ChEBI" id="CHEBI:15378"/>
        <dbReference type="ChEBI" id="CHEBI:58720"/>
    </reaction>
    <physiologicalReaction direction="left-to-right" evidence="20">
        <dbReference type="Rhea" id="RHEA:72592"/>
    </physiologicalReaction>
</comment>
<dbReference type="CDD" id="cd17318">
    <property type="entry name" value="MFS_SLC17"/>
    <property type="match status" value="1"/>
</dbReference>
<evidence type="ECO:0000256" key="10">
    <source>
        <dbReference type="ARBA" id="ARBA00023018"/>
    </source>
</evidence>
<dbReference type="GO" id="GO:0016323">
    <property type="term" value="C:basolateral plasma membrane"/>
    <property type="evidence" value="ECO:0007669"/>
    <property type="project" value="UniProtKB-SubCell"/>
</dbReference>
<organism evidence="28">
    <name type="scientific">Corethrella appendiculata</name>
    <dbReference type="NCBI Taxonomy" id="1370023"/>
    <lineage>
        <taxon>Eukaryota</taxon>
        <taxon>Metazoa</taxon>
        <taxon>Ecdysozoa</taxon>
        <taxon>Arthropoda</taxon>
        <taxon>Hexapoda</taxon>
        <taxon>Insecta</taxon>
        <taxon>Pterygota</taxon>
        <taxon>Neoptera</taxon>
        <taxon>Endopterygota</taxon>
        <taxon>Diptera</taxon>
        <taxon>Nematocera</taxon>
        <taxon>Culicoidea</taxon>
        <taxon>Chaoboridae</taxon>
        <taxon>Corethrella</taxon>
    </lineage>
</organism>
<feature type="domain" description="Major facilitator superfamily (MFS) profile" evidence="27">
    <location>
        <begin position="9"/>
        <end position="436"/>
    </location>
</feature>
<evidence type="ECO:0000256" key="13">
    <source>
        <dbReference type="ARBA" id="ARBA00023228"/>
    </source>
</evidence>
<feature type="transmembrane region" description="Helical" evidence="26">
    <location>
        <begin position="241"/>
        <end position="264"/>
    </location>
</feature>
<evidence type="ECO:0000256" key="15">
    <source>
        <dbReference type="ARBA" id="ARBA00050101"/>
    </source>
</evidence>
<evidence type="ECO:0000256" key="21">
    <source>
        <dbReference type="ARBA" id="ARBA00056891"/>
    </source>
</evidence>
<comment type="catalytic activity">
    <reaction evidence="16">
        <text>L-aspartate(out) = L-aspartate(in)</text>
        <dbReference type="Rhea" id="RHEA:66332"/>
        <dbReference type="ChEBI" id="CHEBI:29991"/>
    </reaction>
    <physiologicalReaction direction="left-to-right" evidence="16">
        <dbReference type="Rhea" id="RHEA:66333"/>
    </physiologicalReaction>
</comment>
<keyword evidence="10" id="KW-0770">Synapse</keyword>
<keyword evidence="6" id="KW-1003">Cell membrane</keyword>
<comment type="function">
    <text evidence="21">Receptor for CM101, a polysaccharide produced by group B Streptococcus with antipathoangiogenic properties.</text>
</comment>
<dbReference type="GO" id="GO:0030672">
    <property type="term" value="C:synaptic vesicle membrane"/>
    <property type="evidence" value="ECO:0007669"/>
    <property type="project" value="UniProtKB-SubCell"/>
</dbReference>
<evidence type="ECO:0000256" key="17">
    <source>
        <dbReference type="ARBA" id="ARBA00050625"/>
    </source>
</evidence>
<dbReference type="PANTHER" id="PTHR11662">
    <property type="entry name" value="SOLUTE CARRIER FAMILY 17"/>
    <property type="match status" value="1"/>
</dbReference>
<geneLocation type="mitochondrion" evidence="28"/>
<dbReference type="Pfam" id="PF07690">
    <property type="entry name" value="MFS_1"/>
    <property type="match status" value="1"/>
</dbReference>
<feature type="transmembrane region" description="Helical" evidence="26">
    <location>
        <begin position="320"/>
        <end position="340"/>
    </location>
</feature>
<accession>U5ERG1</accession>
<evidence type="ECO:0000256" key="23">
    <source>
        <dbReference type="ARBA" id="ARBA00080244"/>
    </source>
</evidence>
<evidence type="ECO:0000256" key="3">
    <source>
        <dbReference type="ARBA" id="ARBA00004638"/>
    </source>
</evidence>
<feature type="transmembrane region" description="Helical" evidence="26">
    <location>
        <begin position="63"/>
        <end position="83"/>
    </location>
</feature>
<keyword evidence="11 26" id="KW-0472">Membrane</keyword>
<evidence type="ECO:0000256" key="22">
    <source>
        <dbReference type="ARBA" id="ARBA00069713"/>
    </source>
</evidence>
<name>U5ERG1_9DIPT</name>
<evidence type="ECO:0000256" key="6">
    <source>
        <dbReference type="ARBA" id="ARBA00022475"/>
    </source>
</evidence>
<evidence type="ECO:0000256" key="24">
    <source>
        <dbReference type="ARBA" id="ARBA00081195"/>
    </source>
</evidence>